<evidence type="ECO:0000313" key="4">
    <source>
        <dbReference type="Proteomes" id="UP000766486"/>
    </source>
</evidence>
<reference evidence="3 4" key="1">
    <citation type="submission" date="2019-06" db="EMBL/GenBank/DDBJ databases">
        <authorList>
            <person name="Broberg M."/>
        </authorList>
    </citation>
    <scope>NUCLEOTIDE SEQUENCE [LARGE SCALE GENOMIC DNA]</scope>
</reference>
<feature type="transmembrane region" description="Helical" evidence="2">
    <location>
        <begin position="111"/>
        <end position="132"/>
    </location>
</feature>
<evidence type="ECO:0000256" key="2">
    <source>
        <dbReference type="SAM" id="Phobius"/>
    </source>
</evidence>
<organism evidence="3 4">
    <name type="scientific">Bionectria ochroleuca</name>
    <name type="common">Gliocladium roseum</name>
    <dbReference type="NCBI Taxonomy" id="29856"/>
    <lineage>
        <taxon>Eukaryota</taxon>
        <taxon>Fungi</taxon>
        <taxon>Dikarya</taxon>
        <taxon>Ascomycota</taxon>
        <taxon>Pezizomycotina</taxon>
        <taxon>Sordariomycetes</taxon>
        <taxon>Hypocreomycetidae</taxon>
        <taxon>Hypocreales</taxon>
        <taxon>Bionectriaceae</taxon>
        <taxon>Clonostachys</taxon>
    </lineage>
</organism>
<keyword evidence="2" id="KW-1133">Transmembrane helix</keyword>
<evidence type="ECO:0000313" key="3">
    <source>
        <dbReference type="EMBL" id="VUC26179.1"/>
    </source>
</evidence>
<keyword evidence="2" id="KW-0812">Transmembrane</keyword>
<accession>A0ABY6U515</accession>
<keyword evidence="2" id="KW-0472">Membrane</keyword>
<dbReference type="EMBL" id="CABFNS010000743">
    <property type="protein sequence ID" value="VUC26179.1"/>
    <property type="molecule type" value="Genomic_DNA"/>
</dbReference>
<dbReference type="Proteomes" id="UP000766486">
    <property type="component" value="Unassembled WGS sequence"/>
</dbReference>
<comment type="caution">
    <text evidence="3">The sequence shown here is derived from an EMBL/GenBank/DDBJ whole genome shotgun (WGS) entry which is preliminary data.</text>
</comment>
<proteinExistence type="predicted"/>
<gene>
    <name evidence="3" type="ORF">CLO192961_LOCUS183077</name>
</gene>
<protein>
    <submittedName>
        <fullName evidence="3">Uncharacterized protein</fullName>
    </submittedName>
</protein>
<keyword evidence="4" id="KW-1185">Reference proteome</keyword>
<name>A0ABY6U515_BIOOC</name>
<feature type="compositionally biased region" description="Acidic residues" evidence="1">
    <location>
        <begin position="75"/>
        <end position="91"/>
    </location>
</feature>
<sequence length="144" mass="16093">MTDMELSELQQLVPNLKRVLHRIDANSDKFEKRLDSLEAGFGARLDSLQEDISTRFNSAESRSDTNPSPPQQDGTSEESFELLDTPGDNESEPNIVSGQHNNPPIYAALDVLGLIVVFLVSCLFCLFCVYLIKYLLNLIFGLVE</sequence>
<evidence type="ECO:0000256" key="1">
    <source>
        <dbReference type="SAM" id="MobiDB-lite"/>
    </source>
</evidence>
<feature type="compositionally biased region" description="Polar residues" evidence="1">
    <location>
        <begin position="56"/>
        <end position="74"/>
    </location>
</feature>
<feature type="region of interest" description="Disordered" evidence="1">
    <location>
        <begin position="56"/>
        <end position="97"/>
    </location>
</feature>